<feature type="region of interest" description="Disordered" evidence="6">
    <location>
        <begin position="1"/>
        <end position="21"/>
    </location>
</feature>
<feature type="transmembrane region" description="Helical" evidence="7">
    <location>
        <begin position="69"/>
        <end position="90"/>
    </location>
</feature>
<keyword evidence="2 7" id="KW-0812">Transmembrane</keyword>
<gene>
    <name evidence="9" type="ORF">NSJP_0259</name>
</gene>
<reference evidence="9 10" key="1">
    <citation type="submission" date="2017-03" db="EMBL/GenBank/DDBJ databases">
        <authorList>
            <person name="Afonso C.L."/>
            <person name="Miller P.J."/>
            <person name="Scott M.A."/>
            <person name="Spackman E."/>
            <person name="Goraichik I."/>
            <person name="Dimitrov K.M."/>
            <person name="Suarez D.L."/>
            <person name="Swayne D.E."/>
        </authorList>
    </citation>
    <scope>NUCLEOTIDE SEQUENCE [LARGE SCALE GENOMIC DNA]</scope>
    <source>
        <strain evidence="9">Genome sequencing of Nitrospira japonica strain NJ11</strain>
    </source>
</reference>
<evidence type="ECO:0000256" key="2">
    <source>
        <dbReference type="ARBA" id="ARBA00022692"/>
    </source>
</evidence>
<feature type="transmembrane region" description="Helical" evidence="7">
    <location>
        <begin position="43"/>
        <end position="63"/>
    </location>
</feature>
<feature type="compositionally biased region" description="Polar residues" evidence="6">
    <location>
        <begin position="1"/>
        <end position="14"/>
    </location>
</feature>
<evidence type="ECO:0000313" key="9">
    <source>
        <dbReference type="EMBL" id="SLM46431.1"/>
    </source>
</evidence>
<dbReference type="InterPro" id="IPR019734">
    <property type="entry name" value="TPR_rpt"/>
</dbReference>
<keyword evidence="4 7" id="KW-0472">Membrane</keyword>
<dbReference type="Proteomes" id="UP000192042">
    <property type="component" value="Chromosome I"/>
</dbReference>
<dbReference type="AlphaFoldDB" id="A0A1W1I0B6"/>
<feature type="transmembrane region" description="Helical" evidence="7">
    <location>
        <begin position="351"/>
        <end position="374"/>
    </location>
</feature>
<dbReference type="EMBL" id="LT828648">
    <property type="protein sequence ID" value="SLM46431.1"/>
    <property type="molecule type" value="Genomic_DNA"/>
</dbReference>
<dbReference type="GO" id="GO:0016020">
    <property type="term" value="C:membrane"/>
    <property type="evidence" value="ECO:0007669"/>
    <property type="project" value="UniProtKB-SubCell"/>
</dbReference>
<protein>
    <recommendedName>
        <fullName evidence="8">O-antigen ligase-related domain-containing protein</fullName>
    </recommendedName>
</protein>
<evidence type="ECO:0000259" key="8">
    <source>
        <dbReference type="Pfam" id="PF04932"/>
    </source>
</evidence>
<evidence type="ECO:0000256" key="1">
    <source>
        <dbReference type="ARBA" id="ARBA00004141"/>
    </source>
</evidence>
<organism evidence="9 10">
    <name type="scientific">Nitrospira japonica</name>
    <dbReference type="NCBI Taxonomy" id="1325564"/>
    <lineage>
        <taxon>Bacteria</taxon>
        <taxon>Pseudomonadati</taxon>
        <taxon>Nitrospirota</taxon>
        <taxon>Nitrospiria</taxon>
        <taxon>Nitrospirales</taxon>
        <taxon>Nitrospiraceae</taxon>
        <taxon>Nitrospira</taxon>
    </lineage>
</organism>
<dbReference type="Gene3D" id="1.25.40.10">
    <property type="entry name" value="Tetratricopeptide repeat domain"/>
    <property type="match status" value="2"/>
</dbReference>
<feature type="repeat" description="TPR" evidence="5">
    <location>
        <begin position="593"/>
        <end position="626"/>
    </location>
</feature>
<accession>A0A1W1I0B6</accession>
<evidence type="ECO:0000256" key="7">
    <source>
        <dbReference type="SAM" id="Phobius"/>
    </source>
</evidence>
<sequence>MLNSVADTERQSPSAVKPAQERDDILTAASSALFRKPGGSEKLGIVASGGAILVGLLIFSPLLDGGTTHIPILVIRLALLMCLTIWLFRLARGGEAVVIQNVLCILVLIFVGYAGLTLWWTPYKNVGVQWLVTLLMYTVLFGAVIQTIRSTIEIRTLVLVIAGMGILESAWGLCQYFLLGESRAKGTFFNPNFFGTYEACMVGLACGVLCCVPHKELRRWEKAGFWMLLVMASCGFVVAQSRGAVLALGAVLAFVGLYRFRIRAIAVLLCGLIASMAIPNPLKQRFVDVSTQDPYAYSRIDIWKSSLERILDRPMGFGLGMYKYTSFQYRFPVSREIARYGKRAESAHNEYIQIAVELGMGGVSLFIVGIFVWSMKVRDTLRICKSSLHCGFVVGLASVTIAILAHAAVDSVFHEPALVILMIIAGGTVLSAWNAVTTRPTWELRLPRGIHSTGLVFGLTALLGVLIVQPAAGWYAHEAGEQWLRDGKTAEALTQIRLATFIDPGTSAYHDTIARIAAHQHHLTGELYWLEEAIEEERLAMVLNPLDARFPFRLGLLYVSRAGLSASDRERVEWTTLASESQERAIGQDPFAPQAYLELAKILVSQSHFDEARDLLERALVYEPNFLPARVVRGELLLRNGERAKAEAEYRAINEILQVYEGRTLTGEERAYIQVDARPLARALKG</sequence>
<evidence type="ECO:0000256" key="5">
    <source>
        <dbReference type="PROSITE-ProRule" id="PRU00339"/>
    </source>
</evidence>
<feature type="transmembrane region" description="Helical" evidence="7">
    <location>
        <begin position="102"/>
        <end position="121"/>
    </location>
</feature>
<dbReference type="InterPro" id="IPR051533">
    <property type="entry name" value="WaaL-like"/>
</dbReference>
<dbReference type="RefSeq" id="WP_080885123.1">
    <property type="nucleotide sequence ID" value="NZ_LT828648.1"/>
</dbReference>
<keyword evidence="3 7" id="KW-1133">Transmembrane helix</keyword>
<evidence type="ECO:0000256" key="3">
    <source>
        <dbReference type="ARBA" id="ARBA00022989"/>
    </source>
</evidence>
<dbReference type="PROSITE" id="PS50005">
    <property type="entry name" value="TPR"/>
    <property type="match status" value="1"/>
</dbReference>
<feature type="transmembrane region" description="Helical" evidence="7">
    <location>
        <begin position="157"/>
        <end position="178"/>
    </location>
</feature>
<dbReference type="SUPFAM" id="SSF48452">
    <property type="entry name" value="TPR-like"/>
    <property type="match status" value="1"/>
</dbReference>
<dbReference type="OrthoDB" id="9783389at2"/>
<feature type="transmembrane region" description="Helical" evidence="7">
    <location>
        <begin position="224"/>
        <end position="254"/>
    </location>
</feature>
<evidence type="ECO:0000313" key="10">
    <source>
        <dbReference type="Proteomes" id="UP000192042"/>
    </source>
</evidence>
<dbReference type="KEGG" id="nja:NSJP_0259"/>
<evidence type="ECO:0000256" key="4">
    <source>
        <dbReference type="ARBA" id="ARBA00023136"/>
    </source>
</evidence>
<feature type="domain" description="O-antigen ligase-related" evidence="8">
    <location>
        <begin position="228"/>
        <end position="367"/>
    </location>
</feature>
<proteinExistence type="predicted"/>
<comment type="subcellular location">
    <subcellularLocation>
        <location evidence="1">Membrane</location>
        <topology evidence="1">Multi-pass membrane protein</topology>
    </subcellularLocation>
</comment>
<dbReference type="PANTHER" id="PTHR37422:SF23">
    <property type="entry name" value="TEICHURONIC ACID BIOSYNTHESIS PROTEIN TUAE"/>
    <property type="match status" value="1"/>
</dbReference>
<feature type="transmembrane region" description="Helical" evidence="7">
    <location>
        <begin position="260"/>
        <end position="278"/>
    </location>
</feature>
<keyword evidence="5" id="KW-0802">TPR repeat</keyword>
<dbReference type="InterPro" id="IPR007016">
    <property type="entry name" value="O-antigen_ligase-rel_domated"/>
</dbReference>
<dbReference type="InterPro" id="IPR011990">
    <property type="entry name" value="TPR-like_helical_dom_sf"/>
</dbReference>
<feature type="transmembrane region" description="Helical" evidence="7">
    <location>
        <begin position="417"/>
        <end position="436"/>
    </location>
</feature>
<keyword evidence="10" id="KW-1185">Reference proteome</keyword>
<dbReference type="STRING" id="1325564.NSJP_0259"/>
<feature type="transmembrane region" description="Helical" evidence="7">
    <location>
        <begin position="386"/>
        <end position="405"/>
    </location>
</feature>
<evidence type="ECO:0000256" key="6">
    <source>
        <dbReference type="SAM" id="MobiDB-lite"/>
    </source>
</evidence>
<feature type="transmembrane region" description="Helical" evidence="7">
    <location>
        <begin position="127"/>
        <end position="145"/>
    </location>
</feature>
<dbReference type="Pfam" id="PF04932">
    <property type="entry name" value="Wzy_C"/>
    <property type="match status" value="1"/>
</dbReference>
<dbReference type="PANTHER" id="PTHR37422">
    <property type="entry name" value="TEICHURONIC ACID BIOSYNTHESIS PROTEIN TUAE"/>
    <property type="match status" value="1"/>
</dbReference>
<name>A0A1W1I0B6_9BACT</name>
<feature type="transmembrane region" description="Helical" evidence="7">
    <location>
        <begin position="456"/>
        <end position="476"/>
    </location>
</feature>
<dbReference type="SMART" id="SM00028">
    <property type="entry name" value="TPR"/>
    <property type="match status" value="1"/>
</dbReference>